<keyword evidence="2" id="KW-1185">Reference proteome</keyword>
<dbReference type="RefSeq" id="WP_190694231.1">
    <property type="nucleotide sequence ID" value="NZ_JAMPKX010000010.1"/>
</dbReference>
<organism evidence="1 2">
    <name type="scientific">Leptolyngbya subtilissima DQ-A4</name>
    <dbReference type="NCBI Taxonomy" id="2933933"/>
    <lineage>
        <taxon>Bacteria</taxon>
        <taxon>Bacillati</taxon>
        <taxon>Cyanobacteriota</taxon>
        <taxon>Cyanophyceae</taxon>
        <taxon>Leptolyngbyales</taxon>
        <taxon>Leptolyngbyaceae</taxon>
        <taxon>Leptolyngbya group</taxon>
        <taxon>Leptolyngbya</taxon>
    </lineage>
</organism>
<dbReference type="EMBL" id="JAMPKX010000010">
    <property type="protein sequence ID" value="MEP0949162.1"/>
    <property type="molecule type" value="Genomic_DNA"/>
</dbReference>
<gene>
    <name evidence="1" type="ORF">NC992_19945</name>
</gene>
<proteinExistence type="predicted"/>
<protein>
    <submittedName>
        <fullName evidence="1">Uncharacterized protein</fullName>
    </submittedName>
</protein>
<evidence type="ECO:0000313" key="1">
    <source>
        <dbReference type="EMBL" id="MEP0949162.1"/>
    </source>
</evidence>
<reference evidence="1 2" key="1">
    <citation type="submission" date="2022-04" db="EMBL/GenBank/DDBJ databases">
        <title>Positive selection, recombination, and allopatry shape intraspecific diversity of widespread and dominant cyanobacteria.</title>
        <authorList>
            <person name="Wei J."/>
            <person name="Shu W."/>
            <person name="Hu C."/>
        </authorList>
    </citation>
    <scope>NUCLEOTIDE SEQUENCE [LARGE SCALE GENOMIC DNA]</scope>
    <source>
        <strain evidence="1 2">DQ-A4</strain>
    </source>
</reference>
<comment type="caution">
    <text evidence="1">The sequence shown here is derived from an EMBL/GenBank/DDBJ whole genome shotgun (WGS) entry which is preliminary data.</text>
</comment>
<dbReference type="Proteomes" id="UP001482513">
    <property type="component" value="Unassembled WGS sequence"/>
</dbReference>
<accession>A0ABV0K8R4</accession>
<sequence length="193" mass="20612">MTSTSTALRPTTRRLQMTALAGLCGLAAILSSLTSSPPSTAFTPLSTSVAGIATLPSLRLPVSLPTGTQITPPVGSGYGQLTVKNGNAFDAVFKLVDANSGQALRFVYVRANEDVTLDDVGTCTCDLRFATGIDWDADQQKFRRDMALSAFSDPTEFVVKREGNTEYWTTLEVTLHPVEGGNAQTEALDEDNF</sequence>
<evidence type="ECO:0000313" key="2">
    <source>
        <dbReference type="Proteomes" id="UP001482513"/>
    </source>
</evidence>
<name>A0ABV0K8R4_9CYAN</name>